<keyword evidence="2 5" id="KW-0238">DNA-binding</keyword>
<dbReference type="GO" id="GO:0003677">
    <property type="term" value="F:DNA binding"/>
    <property type="evidence" value="ECO:0007669"/>
    <property type="project" value="UniProtKB-KW"/>
</dbReference>
<name>A0A1C4DIT4_9BACT</name>
<sequence>MDDQQLVKTMHYFFNAVLKLRQDLRQRMQKKLVERGYSDITFEMMQVLYFLRFLAQKGEANQQEIADETGKNKATLTSLITNLLKRDMIERKTNPDNRRNNIIGLSAKGHQFILDLYPDVYKTYDINKIPLSMDDILSLTNTLNTIINS</sequence>
<dbReference type="STRING" id="1335309.GA0116948_105295"/>
<dbReference type="SUPFAM" id="SSF46785">
    <property type="entry name" value="Winged helix' DNA-binding domain"/>
    <property type="match status" value="1"/>
</dbReference>
<dbReference type="RefSeq" id="WP_089711690.1">
    <property type="nucleotide sequence ID" value="NZ_FMAR01000005.1"/>
</dbReference>
<keyword evidence="6" id="KW-1185">Reference proteome</keyword>
<organism evidence="5 6">
    <name type="scientific">Chitinophaga costaii</name>
    <dbReference type="NCBI Taxonomy" id="1335309"/>
    <lineage>
        <taxon>Bacteria</taxon>
        <taxon>Pseudomonadati</taxon>
        <taxon>Bacteroidota</taxon>
        <taxon>Chitinophagia</taxon>
        <taxon>Chitinophagales</taxon>
        <taxon>Chitinophagaceae</taxon>
        <taxon>Chitinophaga</taxon>
    </lineage>
</organism>
<dbReference type="InterPro" id="IPR036390">
    <property type="entry name" value="WH_DNA-bd_sf"/>
</dbReference>
<dbReference type="InterPro" id="IPR036388">
    <property type="entry name" value="WH-like_DNA-bd_sf"/>
</dbReference>
<evidence type="ECO:0000256" key="2">
    <source>
        <dbReference type="ARBA" id="ARBA00023125"/>
    </source>
</evidence>
<keyword evidence="1" id="KW-0805">Transcription regulation</keyword>
<dbReference type="Pfam" id="PF01047">
    <property type="entry name" value="MarR"/>
    <property type="match status" value="1"/>
</dbReference>
<evidence type="ECO:0000259" key="4">
    <source>
        <dbReference type="PROSITE" id="PS50995"/>
    </source>
</evidence>
<dbReference type="PANTHER" id="PTHR33164:SF64">
    <property type="entry name" value="TRANSCRIPTIONAL REGULATOR SLYA"/>
    <property type="match status" value="1"/>
</dbReference>
<proteinExistence type="predicted"/>
<evidence type="ECO:0000313" key="6">
    <source>
        <dbReference type="Proteomes" id="UP000242818"/>
    </source>
</evidence>
<reference evidence="5 6" key="1">
    <citation type="submission" date="2016-08" db="EMBL/GenBank/DDBJ databases">
        <authorList>
            <person name="Seilhamer J.J."/>
        </authorList>
    </citation>
    <scope>NUCLEOTIDE SEQUENCE [LARGE SCALE GENOMIC DNA]</scope>
    <source>
        <strain evidence="5 6">A37T2</strain>
    </source>
</reference>
<evidence type="ECO:0000313" key="5">
    <source>
        <dbReference type="EMBL" id="SCC31205.1"/>
    </source>
</evidence>
<dbReference type="Gene3D" id="1.10.10.10">
    <property type="entry name" value="Winged helix-like DNA-binding domain superfamily/Winged helix DNA-binding domain"/>
    <property type="match status" value="1"/>
</dbReference>
<dbReference type="EMBL" id="FMAR01000005">
    <property type="protein sequence ID" value="SCC31205.1"/>
    <property type="molecule type" value="Genomic_DNA"/>
</dbReference>
<dbReference type="PROSITE" id="PS50995">
    <property type="entry name" value="HTH_MARR_2"/>
    <property type="match status" value="1"/>
</dbReference>
<dbReference type="PANTHER" id="PTHR33164">
    <property type="entry name" value="TRANSCRIPTIONAL REGULATOR, MARR FAMILY"/>
    <property type="match status" value="1"/>
</dbReference>
<dbReference type="InterPro" id="IPR039422">
    <property type="entry name" value="MarR/SlyA-like"/>
</dbReference>
<keyword evidence="3" id="KW-0804">Transcription</keyword>
<evidence type="ECO:0000256" key="1">
    <source>
        <dbReference type="ARBA" id="ARBA00023015"/>
    </source>
</evidence>
<dbReference type="AlphaFoldDB" id="A0A1C4DIT4"/>
<dbReference type="OrthoDB" id="996843at2"/>
<dbReference type="GO" id="GO:0006950">
    <property type="term" value="P:response to stress"/>
    <property type="evidence" value="ECO:0007669"/>
    <property type="project" value="TreeGrafter"/>
</dbReference>
<protein>
    <submittedName>
        <fullName evidence="5">DNA-binding transcriptional regulator, MarR family</fullName>
    </submittedName>
</protein>
<dbReference type="SMART" id="SM00347">
    <property type="entry name" value="HTH_MARR"/>
    <property type="match status" value="1"/>
</dbReference>
<evidence type="ECO:0000256" key="3">
    <source>
        <dbReference type="ARBA" id="ARBA00023163"/>
    </source>
</evidence>
<accession>A0A1C4DIT4</accession>
<dbReference type="Proteomes" id="UP000242818">
    <property type="component" value="Unassembled WGS sequence"/>
</dbReference>
<gene>
    <name evidence="5" type="ORF">GA0116948_105295</name>
</gene>
<dbReference type="InterPro" id="IPR000835">
    <property type="entry name" value="HTH_MarR-typ"/>
</dbReference>
<feature type="domain" description="HTH marR-type" evidence="4">
    <location>
        <begin position="10"/>
        <end position="148"/>
    </location>
</feature>
<dbReference type="GO" id="GO:0003700">
    <property type="term" value="F:DNA-binding transcription factor activity"/>
    <property type="evidence" value="ECO:0007669"/>
    <property type="project" value="InterPro"/>
</dbReference>